<evidence type="ECO:0000256" key="2">
    <source>
        <dbReference type="ARBA" id="ARBA00023125"/>
    </source>
</evidence>
<sequence>MDEQRRDEELLAWVERVAAFFAKNNGLPLITGRVLGWLMVCDPPEQTAAQIAAAIGASKGSLSTAVRVLEAGGFVRTVTRPAERGVRLRVVDDVWERVARRKLEALGQFSGITADGLEILRDDPARAGRVRDAHRLFAWLEREIPPLFQRWEEDSS</sequence>
<dbReference type="InterPro" id="IPR000835">
    <property type="entry name" value="HTH_MarR-typ"/>
</dbReference>
<dbReference type="GO" id="GO:0003677">
    <property type="term" value="F:DNA binding"/>
    <property type="evidence" value="ECO:0007669"/>
    <property type="project" value="UniProtKB-KW"/>
</dbReference>
<dbReference type="Gene3D" id="1.10.10.10">
    <property type="entry name" value="Winged helix-like DNA-binding domain superfamily/Winged helix DNA-binding domain"/>
    <property type="match status" value="1"/>
</dbReference>
<evidence type="ECO:0000256" key="3">
    <source>
        <dbReference type="ARBA" id="ARBA00023163"/>
    </source>
</evidence>
<comment type="caution">
    <text evidence="5">The sequence shown here is derived from an EMBL/GenBank/DDBJ whole genome shotgun (WGS) entry which is preliminary data.</text>
</comment>
<dbReference type="Gene3D" id="1.10.287.160">
    <property type="entry name" value="HR1 repeat"/>
    <property type="match status" value="1"/>
</dbReference>
<reference evidence="5 6" key="1">
    <citation type="submission" date="2019-05" db="EMBL/GenBank/DDBJ databases">
        <title>Draft genome sequence of Nonomuraea turkmeniaca DSM 43926.</title>
        <authorList>
            <person name="Saricaoglu S."/>
            <person name="Isik K."/>
        </authorList>
    </citation>
    <scope>NUCLEOTIDE SEQUENCE [LARGE SCALE GENOMIC DNA]</scope>
    <source>
        <strain evidence="5 6">DSM 43926</strain>
    </source>
</reference>
<dbReference type="PANTHER" id="PTHR38465:SF2">
    <property type="entry name" value="HTH-TYPE TRANSCRIPTIONAL REGULATOR MMPR5"/>
    <property type="match status" value="1"/>
</dbReference>
<protein>
    <submittedName>
        <fullName evidence="5">MarR family transcriptional regulator</fullName>
    </submittedName>
</protein>
<dbReference type="GO" id="GO:0003700">
    <property type="term" value="F:DNA-binding transcription factor activity"/>
    <property type="evidence" value="ECO:0007669"/>
    <property type="project" value="InterPro"/>
</dbReference>
<dbReference type="OrthoDB" id="67158at2"/>
<dbReference type="Proteomes" id="UP000309128">
    <property type="component" value="Unassembled WGS sequence"/>
</dbReference>
<dbReference type="AlphaFoldDB" id="A0A5S4FMA2"/>
<dbReference type="SUPFAM" id="SSF46785">
    <property type="entry name" value="Winged helix' DNA-binding domain"/>
    <property type="match status" value="1"/>
</dbReference>
<keyword evidence="6" id="KW-1185">Reference proteome</keyword>
<name>A0A5S4FMA2_9ACTN</name>
<dbReference type="PANTHER" id="PTHR38465">
    <property type="entry name" value="HTH-TYPE TRANSCRIPTIONAL REGULATOR MJ1563-RELATED"/>
    <property type="match status" value="1"/>
</dbReference>
<dbReference type="InterPro" id="IPR036390">
    <property type="entry name" value="WH_DNA-bd_sf"/>
</dbReference>
<dbReference type="InterPro" id="IPR036388">
    <property type="entry name" value="WH-like_DNA-bd_sf"/>
</dbReference>
<dbReference type="InterPro" id="IPR052362">
    <property type="entry name" value="HTH-GbsR_regulator"/>
</dbReference>
<keyword evidence="2" id="KW-0238">DNA-binding</keyword>
<proteinExistence type="predicted"/>
<keyword evidence="3" id="KW-0804">Transcription</keyword>
<evidence type="ECO:0000259" key="4">
    <source>
        <dbReference type="Pfam" id="PF12802"/>
    </source>
</evidence>
<dbReference type="RefSeq" id="WP_138666536.1">
    <property type="nucleotide sequence ID" value="NZ_VCKY01000037.1"/>
</dbReference>
<feature type="domain" description="HTH marR-type" evidence="4">
    <location>
        <begin position="26"/>
        <end position="81"/>
    </location>
</feature>
<dbReference type="Pfam" id="PF12802">
    <property type="entry name" value="MarR_2"/>
    <property type="match status" value="1"/>
</dbReference>
<accession>A0A5S4FMA2</accession>
<evidence type="ECO:0000256" key="1">
    <source>
        <dbReference type="ARBA" id="ARBA00023015"/>
    </source>
</evidence>
<organism evidence="5 6">
    <name type="scientific">Nonomuraea turkmeniaca</name>
    <dbReference type="NCBI Taxonomy" id="103838"/>
    <lineage>
        <taxon>Bacteria</taxon>
        <taxon>Bacillati</taxon>
        <taxon>Actinomycetota</taxon>
        <taxon>Actinomycetes</taxon>
        <taxon>Streptosporangiales</taxon>
        <taxon>Streptosporangiaceae</taxon>
        <taxon>Nonomuraea</taxon>
    </lineage>
</organism>
<gene>
    <name evidence="5" type="ORF">ETD86_13775</name>
</gene>
<evidence type="ECO:0000313" key="6">
    <source>
        <dbReference type="Proteomes" id="UP000309128"/>
    </source>
</evidence>
<dbReference type="EMBL" id="VCKY01000037">
    <property type="protein sequence ID" value="TMR21858.1"/>
    <property type="molecule type" value="Genomic_DNA"/>
</dbReference>
<keyword evidence="1" id="KW-0805">Transcription regulation</keyword>
<evidence type="ECO:0000313" key="5">
    <source>
        <dbReference type="EMBL" id="TMR21858.1"/>
    </source>
</evidence>